<proteinExistence type="predicted"/>
<reference evidence="1 2" key="1">
    <citation type="submission" date="2016-08" db="EMBL/GenBank/DDBJ databases">
        <authorList>
            <person name="Seilhamer J.J."/>
        </authorList>
    </citation>
    <scope>NUCLEOTIDE SEQUENCE [LARGE SCALE GENOMIC DNA]</scope>
    <source>
        <strain evidence="1 2">KH-21-114</strain>
    </source>
</reference>
<dbReference type="EMBL" id="MINH01000016">
    <property type="protein sequence ID" value="POG11926.1"/>
    <property type="molecule type" value="Genomic_DNA"/>
</dbReference>
<evidence type="ECO:0000313" key="2">
    <source>
        <dbReference type="Proteomes" id="UP000237230"/>
    </source>
</evidence>
<protein>
    <submittedName>
        <fullName evidence="1">Uncharacterized protein</fullName>
    </submittedName>
</protein>
<dbReference type="RefSeq" id="WP_103445386.1">
    <property type="nucleotide sequence ID" value="NZ_MINH01000016.1"/>
</dbReference>
<dbReference type="OrthoDB" id="7009315at2"/>
<comment type="caution">
    <text evidence="1">The sequence shown here is derived from an EMBL/GenBank/DDBJ whole genome shotgun (WGS) entry which is preliminary data.</text>
</comment>
<gene>
    <name evidence="1" type="ORF">BGP84_01205</name>
</gene>
<sequence length="84" mass="9615">MAREHELYADSAQAREVDRQYRLFGDTSWADHLTSKQARANNQAWNAMISERDERQRIESRRVIASALDKMEAMCGSGAARRTA</sequence>
<dbReference type="AlphaFoldDB" id="A0A2S3X8J4"/>
<name>A0A2S3X8J4_PSEPU</name>
<organism evidence="1 2">
    <name type="scientific">Pseudomonas putida</name>
    <name type="common">Arthrobacter siderocapsulatus</name>
    <dbReference type="NCBI Taxonomy" id="303"/>
    <lineage>
        <taxon>Bacteria</taxon>
        <taxon>Pseudomonadati</taxon>
        <taxon>Pseudomonadota</taxon>
        <taxon>Gammaproteobacteria</taxon>
        <taxon>Pseudomonadales</taxon>
        <taxon>Pseudomonadaceae</taxon>
        <taxon>Pseudomonas</taxon>
    </lineage>
</organism>
<accession>A0A2S3X8J4</accession>
<reference evidence="1 2" key="2">
    <citation type="submission" date="2018-03" db="EMBL/GenBank/DDBJ databases">
        <title>Draft genome of Pseudomonas putida strain KH-21-114.</title>
        <authorList>
            <person name="Yoshizawa S."/>
            <person name="Khan N.H."/>
            <person name="Nishimura M."/>
            <person name="Chiura H.X."/>
            <person name="Ogura Y."/>
            <person name="Hayashi T."/>
            <person name="Kogure K."/>
        </authorList>
    </citation>
    <scope>NUCLEOTIDE SEQUENCE [LARGE SCALE GENOMIC DNA]</scope>
    <source>
        <strain evidence="1 2">KH-21-114</strain>
    </source>
</reference>
<evidence type="ECO:0000313" key="1">
    <source>
        <dbReference type="EMBL" id="POG11926.1"/>
    </source>
</evidence>
<dbReference type="Proteomes" id="UP000237230">
    <property type="component" value="Unassembled WGS sequence"/>
</dbReference>